<keyword evidence="6" id="KW-0862">Zinc</keyword>
<evidence type="ECO:0000256" key="9">
    <source>
        <dbReference type="ARBA" id="ARBA00023163"/>
    </source>
</evidence>
<evidence type="ECO:0000256" key="6">
    <source>
        <dbReference type="ARBA" id="ARBA00022833"/>
    </source>
</evidence>
<feature type="domain" description="C2H2-type" evidence="12">
    <location>
        <begin position="21"/>
        <end position="48"/>
    </location>
</feature>
<keyword evidence="14" id="KW-1185">Reference proteome</keyword>
<comment type="subcellular location">
    <subcellularLocation>
        <location evidence="1">Nucleus</location>
    </subcellularLocation>
</comment>
<keyword evidence="5 11" id="KW-0863">Zinc-finger</keyword>
<feature type="domain" description="C2H2-type" evidence="12">
    <location>
        <begin position="111"/>
        <end position="134"/>
    </location>
</feature>
<proteinExistence type="inferred from homology"/>
<feature type="domain" description="C2H2-type" evidence="12">
    <location>
        <begin position="49"/>
        <end position="73"/>
    </location>
</feature>
<dbReference type="Gene3D" id="3.30.160.60">
    <property type="entry name" value="Classic Zinc Finger"/>
    <property type="match status" value="3"/>
</dbReference>
<evidence type="ECO:0000256" key="3">
    <source>
        <dbReference type="ARBA" id="ARBA00022723"/>
    </source>
</evidence>
<evidence type="ECO:0000256" key="4">
    <source>
        <dbReference type="ARBA" id="ARBA00022737"/>
    </source>
</evidence>
<dbReference type="InterPro" id="IPR050826">
    <property type="entry name" value="Krueppel_C2H2_ZnFinger"/>
</dbReference>
<keyword evidence="8" id="KW-0238">DNA-binding</keyword>
<keyword evidence="4" id="KW-0677">Repeat</keyword>
<dbReference type="InterPro" id="IPR036236">
    <property type="entry name" value="Znf_C2H2_sf"/>
</dbReference>
<comment type="caution">
    <text evidence="13">The sequence shown here is derived from an EMBL/GenBank/DDBJ whole genome shotgun (WGS) entry which is preliminary data.</text>
</comment>
<dbReference type="AlphaFoldDB" id="A0A226D1N4"/>
<dbReference type="OMA" id="NYHEGER"/>
<dbReference type="PROSITE" id="PS50157">
    <property type="entry name" value="ZINC_FINGER_C2H2_2"/>
    <property type="match status" value="4"/>
</dbReference>
<dbReference type="EMBL" id="LNIX01000043">
    <property type="protein sequence ID" value="OXA38784.1"/>
    <property type="molecule type" value="Genomic_DNA"/>
</dbReference>
<evidence type="ECO:0000256" key="2">
    <source>
        <dbReference type="ARBA" id="ARBA00006991"/>
    </source>
</evidence>
<evidence type="ECO:0000313" key="14">
    <source>
        <dbReference type="Proteomes" id="UP000198287"/>
    </source>
</evidence>
<feature type="domain" description="C2H2-type" evidence="12">
    <location>
        <begin position="82"/>
        <end position="110"/>
    </location>
</feature>
<keyword evidence="9" id="KW-0804">Transcription</keyword>
<dbReference type="Pfam" id="PF00096">
    <property type="entry name" value="zf-C2H2"/>
    <property type="match status" value="2"/>
</dbReference>
<dbReference type="STRING" id="158441.A0A226D1N4"/>
<evidence type="ECO:0000313" key="13">
    <source>
        <dbReference type="EMBL" id="OXA38784.1"/>
    </source>
</evidence>
<evidence type="ECO:0000256" key="7">
    <source>
        <dbReference type="ARBA" id="ARBA00023015"/>
    </source>
</evidence>
<reference evidence="13 14" key="1">
    <citation type="submission" date="2015-12" db="EMBL/GenBank/DDBJ databases">
        <title>The genome of Folsomia candida.</title>
        <authorList>
            <person name="Faddeeva A."/>
            <person name="Derks M.F."/>
            <person name="Anvar Y."/>
            <person name="Smit S."/>
            <person name="Van Straalen N."/>
            <person name="Roelofs D."/>
        </authorList>
    </citation>
    <scope>NUCLEOTIDE SEQUENCE [LARGE SCALE GENOMIC DNA]</scope>
    <source>
        <strain evidence="13 14">VU population</strain>
        <tissue evidence="13">Whole body</tissue>
    </source>
</reference>
<accession>A0A226D1N4</accession>
<dbReference type="FunFam" id="3.30.160.60:FF:000624">
    <property type="entry name" value="zinc finger protein 697"/>
    <property type="match status" value="1"/>
</dbReference>
<dbReference type="Proteomes" id="UP000198287">
    <property type="component" value="Unassembled WGS sequence"/>
</dbReference>
<keyword evidence="3" id="KW-0479">Metal-binding</keyword>
<name>A0A226D1N4_FOLCA</name>
<keyword evidence="7" id="KW-0805">Transcription regulation</keyword>
<dbReference type="GO" id="GO:0042802">
    <property type="term" value="F:identical protein binding"/>
    <property type="evidence" value="ECO:0007669"/>
    <property type="project" value="UniProtKB-ARBA"/>
</dbReference>
<organism evidence="13 14">
    <name type="scientific">Folsomia candida</name>
    <name type="common">Springtail</name>
    <dbReference type="NCBI Taxonomy" id="158441"/>
    <lineage>
        <taxon>Eukaryota</taxon>
        <taxon>Metazoa</taxon>
        <taxon>Ecdysozoa</taxon>
        <taxon>Arthropoda</taxon>
        <taxon>Hexapoda</taxon>
        <taxon>Collembola</taxon>
        <taxon>Entomobryomorpha</taxon>
        <taxon>Isotomoidea</taxon>
        <taxon>Isotomidae</taxon>
        <taxon>Proisotominae</taxon>
        <taxon>Folsomia</taxon>
    </lineage>
</organism>
<gene>
    <name evidence="13" type="ORF">Fcan01_26424</name>
</gene>
<dbReference type="PANTHER" id="PTHR24377">
    <property type="entry name" value="IP01015P-RELATED"/>
    <property type="match status" value="1"/>
</dbReference>
<evidence type="ECO:0000259" key="12">
    <source>
        <dbReference type="PROSITE" id="PS50157"/>
    </source>
</evidence>
<dbReference type="GO" id="GO:0005634">
    <property type="term" value="C:nucleus"/>
    <property type="evidence" value="ECO:0007669"/>
    <property type="project" value="UniProtKB-SubCell"/>
</dbReference>
<protein>
    <submittedName>
        <fullName evidence="13">Oocyte zinc finger protein XlCOF6</fullName>
    </submittedName>
</protein>
<evidence type="ECO:0000256" key="10">
    <source>
        <dbReference type="ARBA" id="ARBA00023242"/>
    </source>
</evidence>
<evidence type="ECO:0000256" key="8">
    <source>
        <dbReference type="ARBA" id="ARBA00023125"/>
    </source>
</evidence>
<dbReference type="FunFam" id="3.30.160.60:FF:000508">
    <property type="entry name" value="Myeloid zinc finger 1"/>
    <property type="match status" value="1"/>
</dbReference>
<dbReference type="InterPro" id="IPR013087">
    <property type="entry name" value="Znf_C2H2_type"/>
</dbReference>
<dbReference type="SMART" id="SM00355">
    <property type="entry name" value="ZnF_C2H2"/>
    <property type="match status" value="4"/>
</dbReference>
<dbReference type="PROSITE" id="PS00028">
    <property type="entry name" value="ZINC_FINGER_C2H2_1"/>
    <property type="match status" value="3"/>
</dbReference>
<sequence length="147" mass="16841">MVQTFLEGGIHGDSRVGTRNFMTSTCGACFTEKTSLDRHTRGHTGERPYACPHCDKAFKMRRDIRNHVKVIHTPGYVAPTPHKCPHCDKGYRTPFWLRCHIRQSHTRERPFVCDQCGKGFTVKSGLSRHLKTAHGIFPEKTNRLPRL</sequence>
<evidence type="ECO:0000256" key="5">
    <source>
        <dbReference type="ARBA" id="ARBA00022771"/>
    </source>
</evidence>
<evidence type="ECO:0000256" key="11">
    <source>
        <dbReference type="PROSITE-ProRule" id="PRU00042"/>
    </source>
</evidence>
<comment type="similarity">
    <text evidence="2">Belongs to the krueppel C2H2-type zinc-finger protein family.</text>
</comment>
<dbReference type="GO" id="GO:0003677">
    <property type="term" value="F:DNA binding"/>
    <property type="evidence" value="ECO:0007669"/>
    <property type="project" value="UniProtKB-KW"/>
</dbReference>
<dbReference type="OrthoDB" id="654211at2759"/>
<dbReference type="GO" id="GO:0008270">
    <property type="term" value="F:zinc ion binding"/>
    <property type="evidence" value="ECO:0007669"/>
    <property type="project" value="UniProtKB-KW"/>
</dbReference>
<dbReference type="SUPFAM" id="SSF57667">
    <property type="entry name" value="beta-beta-alpha zinc fingers"/>
    <property type="match status" value="2"/>
</dbReference>
<keyword evidence="10" id="KW-0539">Nucleus</keyword>
<evidence type="ECO:0000256" key="1">
    <source>
        <dbReference type="ARBA" id="ARBA00004123"/>
    </source>
</evidence>